<evidence type="ECO:0000259" key="8">
    <source>
        <dbReference type="PROSITE" id="PS50262"/>
    </source>
</evidence>
<feature type="transmembrane region" description="Helical" evidence="7">
    <location>
        <begin position="26"/>
        <end position="48"/>
    </location>
</feature>
<evidence type="ECO:0000256" key="3">
    <source>
        <dbReference type="ARBA" id="ARBA00022692"/>
    </source>
</evidence>
<dbReference type="SUPFAM" id="SSF81321">
    <property type="entry name" value="Family A G protein-coupled receptor-like"/>
    <property type="match status" value="1"/>
</dbReference>
<dbReference type="Pfam" id="PF00001">
    <property type="entry name" value="7tm_1"/>
    <property type="match status" value="1"/>
</dbReference>
<keyword evidence="6 7" id="KW-0472">Membrane</keyword>
<accession>A0ABM0KBG2</accession>
<sequence>MFVTLITLERFLVIKYPFGEYRFSTLAAYLSCLGAWCISILIAAVPFFPGHEDWALFSASSLCLAVPLDNAQHPGHIFSSVVYMGINFVMFVLLAGGQWAVYRAMSANSRTKFVGKCARKARRQEIAVARRLSVIVISNFLSFCPIAVLGLLRLLKGVEDMQRAYVWTAVLILPINSALNPLLYTLPSIKNKW</sequence>
<keyword evidence="3 7" id="KW-0812">Transmembrane</keyword>
<evidence type="ECO:0000256" key="5">
    <source>
        <dbReference type="ARBA" id="ARBA00022989"/>
    </source>
</evidence>
<proteinExistence type="predicted"/>
<keyword evidence="2" id="KW-0433">Leucine-rich repeat</keyword>
<evidence type="ECO:0000256" key="6">
    <source>
        <dbReference type="ARBA" id="ARBA00023136"/>
    </source>
</evidence>
<comment type="subcellular location">
    <subcellularLocation>
        <location evidence="1">Membrane</location>
    </subcellularLocation>
</comment>
<dbReference type="InterPro" id="IPR000276">
    <property type="entry name" value="GPCR_Rhodpsn"/>
</dbReference>
<dbReference type="PROSITE" id="PS50262">
    <property type="entry name" value="G_PROTEIN_RECEP_F1_2"/>
    <property type="match status" value="1"/>
</dbReference>
<name>A0ABM0KBG2_APLCA</name>
<dbReference type="Gene3D" id="1.20.1070.10">
    <property type="entry name" value="Rhodopsin 7-helix transmembrane proteins"/>
    <property type="match status" value="1"/>
</dbReference>
<evidence type="ECO:0000313" key="10">
    <source>
        <dbReference type="RefSeq" id="XP_005113551.1"/>
    </source>
</evidence>
<feature type="domain" description="G-protein coupled receptors family 1 profile" evidence="8">
    <location>
        <begin position="1"/>
        <end position="184"/>
    </location>
</feature>
<evidence type="ECO:0000256" key="2">
    <source>
        <dbReference type="ARBA" id="ARBA00022614"/>
    </source>
</evidence>
<reference evidence="10" key="1">
    <citation type="submission" date="2025-08" db="UniProtKB">
        <authorList>
            <consortium name="RefSeq"/>
        </authorList>
    </citation>
    <scope>IDENTIFICATION</scope>
</reference>
<keyword evidence="5 7" id="KW-1133">Transmembrane helix</keyword>
<feature type="transmembrane region" description="Helical" evidence="7">
    <location>
        <begin position="164"/>
        <end position="186"/>
    </location>
</feature>
<dbReference type="RefSeq" id="XP_005113551.1">
    <property type="nucleotide sequence ID" value="XM_005113494.1"/>
</dbReference>
<dbReference type="GeneID" id="101853139"/>
<dbReference type="InterPro" id="IPR017452">
    <property type="entry name" value="GPCR_Rhodpsn_7TM"/>
</dbReference>
<organism evidence="9 10">
    <name type="scientific">Aplysia californica</name>
    <name type="common">California sea hare</name>
    <dbReference type="NCBI Taxonomy" id="6500"/>
    <lineage>
        <taxon>Eukaryota</taxon>
        <taxon>Metazoa</taxon>
        <taxon>Spiralia</taxon>
        <taxon>Lophotrochozoa</taxon>
        <taxon>Mollusca</taxon>
        <taxon>Gastropoda</taxon>
        <taxon>Heterobranchia</taxon>
        <taxon>Euthyneura</taxon>
        <taxon>Tectipleura</taxon>
        <taxon>Aplysiida</taxon>
        <taxon>Aplysioidea</taxon>
        <taxon>Aplysiidae</taxon>
        <taxon>Aplysia</taxon>
    </lineage>
</organism>
<evidence type="ECO:0000256" key="1">
    <source>
        <dbReference type="ARBA" id="ARBA00004370"/>
    </source>
</evidence>
<evidence type="ECO:0000313" key="9">
    <source>
        <dbReference type="Proteomes" id="UP000694888"/>
    </source>
</evidence>
<evidence type="ECO:0000256" key="4">
    <source>
        <dbReference type="ARBA" id="ARBA00022737"/>
    </source>
</evidence>
<dbReference type="PANTHER" id="PTHR24372:SF77">
    <property type="entry name" value="G-PROTEIN COUPLED RECEPTORS FAMILY 1 PROFILE DOMAIN-CONTAINING PROTEIN"/>
    <property type="match status" value="1"/>
</dbReference>
<dbReference type="PANTHER" id="PTHR24372">
    <property type="entry name" value="GLYCOPROTEIN HORMONE RECEPTOR"/>
    <property type="match status" value="1"/>
</dbReference>
<feature type="transmembrane region" description="Helical" evidence="7">
    <location>
        <begin position="132"/>
        <end position="152"/>
    </location>
</feature>
<feature type="transmembrane region" description="Helical" evidence="7">
    <location>
        <begin position="77"/>
        <end position="102"/>
    </location>
</feature>
<feature type="non-terminal residue" evidence="10">
    <location>
        <position position="193"/>
    </location>
</feature>
<keyword evidence="9" id="KW-1185">Reference proteome</keyword>
<dbReference type="Proteomes" id="UP000694888">
    <property type="component" value="Unplaced"/>
</dbReference>
<gene>
    <name evidence="10" type="primary">LOC101853139</name>
</gene>
<evidence type="ECO:0000256" key="7">
    <source>
        <dbReference type="SAM" id="Phobius"/>
    </source>
</evidence>
<protein>
    <submittedName>
        <fullName evidence="10">Relaxin receptor 2-like</fullName>
    </submittedName>
</protein>
<keyword evidence="4" id="KW-0677">Repeat</keyword>